<name>A0ABQ8VY89_9AGAR</name>
<dbReference type="EMBL" id="JANVFT010000002">
    <property type="protein sequence ID" value="KAJ4501301.1"/>
    <property type="molecule type" value="Genomic_DNA"/>
</dbReference>
<dbReference type="Proteomes" id="UP001150217">
    <property type="component" value="Unassembled WGS sequence"/>
</dbReference>
<feature type="non-terminal residue" evidence="1">
    <location>
        <position position="1"/>
    </location>
</feature>
<protein>
    <submittedName>
        <fullName evidence="1">Uncharacterized protein</fullName>
    </submittedName>
</protein>
<sequence>GMSDDEQISDPQGQHGITVYAPVFRNPYFTELFSKINSTRGLEKHLFVRVGRYRLPRICGRECIECSPPANLPSSYYQADYLIAMDKGLVEKVPIALEETALPP</sequence>
<proteinExistence type="predicted"/>
<comment type="caution">
    <text evidence="1">The sequence shown here is derived from an EMBL/GenBank/DDBJ whole genome shotgun (WGS) entry which is preliminary data.</text>
</comment>
<evidence type="ECO:0000313" key="2">
    <source>
        <dbReference type="Proteomes" id="UP001150217"/>
    </source>
</evidence>
<keyword evidence="2" id="KW-1185">Reference proteome</keyword>
<reference evidence="1" key="1">
    <citation type="submission" date="2022-08" db="EMBL/GenBank/DDBJ databases">
        <title>A Global Phylogenomic Analysis of the Shiitake Genus Lentinula.</title>
        <authorList>
            <consortium name="DOE Joint Genome Institute"/>
            <person name="Sierra-Patev S."/>
            <person name="Min B."/>
            <person name="Naranjo-Ortiz M."/>
            <person name="Looney B."/>
            <person name="Konkel Z."/>
            <person name="Slot J.C."/>
            <person name="Sakamoto Y."/>
            <person name="Steenwyk J.L."/>
            <person name="Rokas A."/>
            <person name="Carro J."/>
            <person name="Camarero S."/>
            <person name="Ferreira P."/>
            <person name="Molpeceres G."/>
            <person name="Ruiz-Duenas F.J."/>
            <person name="Serrano A."/>
            <person name="Henrissat B."/>
            <person name="Drula E."/>
            <person name="Hughes K.W."/>
            <person name="Mata J.L."/>
            <person name="Ishikawa N.K."/>
            <person name="Vargas-Isla R."/>
            <person name="Ushijima S."/>
            <person name="Smith C.A."/>
            <person name="Ahrendt S."/>
            <person name="Andreopoulos W."/>
            <person name="He G."/>
            <person name="Labutti K."/>
            <person name="Lipzen A."/>
            <person name="Ng V."/>
            <person name="Riley R."/>
            <person name="Sandor L."/>
            <person name="Barry K."/>
            <person name="Martinez A.T."/>
            <person name="Xiao Y."/>
            <person name="Gibbons J.G."/>
            <person name="Terashima K."/>
            <person name="Grigoriev I.V."/>
            <person name="Hibbett D.S."/>
        </authorList>
    </citation>
    <scope>NUCLEOTIDE SEQUENCE</scope>
    <source>
        <strain evidence="1">RHP3577 ss4</strain>
    </source>
</reference>
<evidence type="ECO:0000313" key="1">
    <source>
        <dbReference type="EMBL" id="KAJ4501301.1"/>
    </source>
</evidence>
<gene>
    <name evidence="1" type="ORF">C8R41DRAFT_749105</name>
</gene>
<accession>A0ABQ8VY89</accession>
<organism evidence="1 2">
    <name type="scientific">Lentinula lateritia</name>
    <dbReference type="NCBI Taxonomy" id="40482"/>
    <lineage>
        <taxon>Eukaryota</taxon>
        <taxon>Fungi</taxon>
        <taxon>Dikarya</taxon>
        <taxon>Basidiomycota</taxon>
        <taxon>Agaricomycotina</taxon>
        <taxon>Agaricomycetes</taxon>
        <taxon>Agaricomycetidae</taxon>
        <taxon>Agaricales</taxon>
        <taxon>Marasmiineae</taxon>
        <taxon>Omphalotaceae</taxon>
        <taxon>Lentinula</taxon>
    </lineage>
</organism>